<sequence length="250" mass="27894">MASLWELQSQVIHSSTHCNLLDHWASTTDPSVDTTSTSSSSELELIGGFDFYLTRKHHRFIVQDHSGDEIIVEEFYDFYPRSHHRHRLPVVLLRNPHMLESFLCCDLADLGLDPMPGHDITGAVLSDVYGGHTKKFFASVNLEITKVEVVWVEPDDGSWVQALPYEGLHGASSTAISKLNAASFVAGETAGDIGTCVVCLEDLSRGGPECNRVRLTEMPSKHVFHNSCILRWLETNRTCPLCRQELEDDG</sequence>
<dbReference type="Proteomes" id="UP000233551">
    <property type="component" value="Unassembled WGS sequence"/>
</dbReference>
<proteinExistence type="predicted"/>
<evidence type="ECO:0000313" key="9">
    <source>
        <dbReference type="Proteomes" id="UP000233551"/>
    </source>
</evidence>
<dbReference type="Gene3D" id="3.30.40.10">
    <property type="entry name" value="Zinc/RING finger domain, C3HC4 (zinc finger)"/>
    <property type="match status" value="1"/>
</dbReference>
<evidence type="ECO:0000313" key="8">
    <source>
        <dbReference type="Proteomes" id="UP000197138"/>
    </source>
</evidence>
<keyword evidence="2 4" id="KW-0863">Zinc-finger</keyword>
<reference evidence="8" key="1">
    <citation type="journal article" date="2017" name="Plant J.">
        <title>The pomegranate (Punica granatum L.) genome and the genomics of punicalagin biosynthesis.</title>
        <authorList>
            <person name="Qin G."/>
            <person name="Xu C."/>
            <person name="Ming R."/>
            <person name="Tang H."/>
            <person name="Guyot R."/>
            <person name="Kramer E.M."/>
            <person name="Hu Y."/>
            <person name="Yi X."/>
            <person name="Qi Y."/>
            <person name="Xu X."/>
            <person name="Gao Z."/>
            <person name="Pan H."/>
            <person name="Jian J."/>
            <person name="Tian Y."/>
            <person name="Yue Z."/>
            <person name="Xu Y."/>
        </authorList>
    </citation>
    <scope>NUCLEOTIDE SEQUENCE [LARGE SCALE GENOMIC DNA]</scope>
    <source>
        <strain evidence="8">cv. Dabenzi</strain>
    </source>
</reference>
<evidence type="ECO:0000256" key="4">
    <source>
        <dbReference type="PROSITE-ProRule" id="PRU00175"/>
    </source>
</evidence>
<gene>
    <name evidence="6" type="ORF">CDL15_Pgr019887</name>
    <name evidence="7" type="ORF">CRG98_005441</name>
</gene>
<dbReference type="EMBL" id="PGOL01000222">
    <property type="protein sequence ID" value="PKI74203.1"/>
    <property type="molecule type" value="Genomic_DNA"/>
</dbReference>
<dbReference type="InterPro" id="IPR013083">
    <property type="entry name" value="Znf_RING/FYVE/PHD"/>
</dbReference>
<dbReference type="STRING" id="22663.A0A218W3K7"/>
<protein>
    <recommendedName>
        <fullName evidence="5">RING-type domain-containing protein</fullName>
    </recommendedName>
</protein>
<dbReference type="PANTHER" id="PTHR45931">
    <property type="entry name" value="SI:CH211-59O9.10"/>
    <property type="match status" value="1"/>
</dbReference>
<reference evidence="6" key="2">
    <citation type="submission" date="2017-06" db="EMBL/GenBank/DDBJ databases">
        <title>The pomegranate genome and the genomics of punicalagin biosynthesis.</title>
        <authorList>
            <person name="Xu C."/>
        </authorList>
    </citation>
    <scope>NUCLEOTIDE SEQUENCE [LARGE SCALE GENOMIC DNA]</scope>
    <source>
        <tissue evidence="6">Fresh leaf</tissue>
    </source>
</reference>
<dbReference type="OrthoDB" id="982251at2759"/>
<keyword evidence="9" id="KW-1185">Reference proteome</keyword>
<organism evidence="6 8">
    <name type="scientific">Punica granatum</name>
    <name type="common">Pomegranate</name>
    <dbReference type="NCBI Taxonomy" id="22663"/>
    <lineage>
        <taxon>Eukaryota</taxon>
        <taxon>Viridiplantae</taxon>
        <taxon>Streptophyta</taxon>
        <taxon>Embryophyta</taxon>
        <taxon>Tracheophyta</taxon>
        <taxon>Spermatophyta</taxon>
        <taxon>Magnoliopsida</taxon>
        <taxon>eudicotyledons</taxon>
        <taxon>Gunneridae</taxon>
        <taxon>Pentapetalae</taxon>
        <taxon>rosids</taxon>
        <taxon>malvids</taxon>
        <taxon>Myrtales</taxon>
        <taxon>Lythraceae</taxon>
        <taxon>Punica</taxon>
    </lineage>
</organism>
<dbReference type="PANTHER" id="PTHR45931:SF16">
    <property type="entry name" value="RING_U-BOX SUPERFAMILY PROTEIN"/>
    <property type="match status" value="1"/>
</dbReference>
<reference evidence="7 9" key="3">
    <citation type="submission" date="2017-11" db="EMBL/GenBank/DDBJ databases">
        <title>De-novo sequencing of pomegranate (Punica granatum L.) genome.</title>
        <authorList>
            <person name="Akparov Z."/>
            <person name="Amiraslanov A."/>
            <person name="Hajiyeva S."/>
            <person name="Abbasov M."/>
            <person name="Kaur K."/>
            <person name="Hamwieh A."/>
            <person name="Solovyev V."/>
            <person name="Salamov A."/>
            <person name="Braich B."/>
            <person name="Kosarev P."/>
            <person name="Mahmoud A."/>
            <person name="Hajiyev E."/>
            <person name="Babayeva S."/>
            <person name="Izzatullayeva V."/>
            <person name="Mammadov A."/>
            <person name="Mammadov A."/>
            <person name="Sharifova S."/>
            <person name="Ojaghi J."/>
            <person name="Eynullazada K."/>
            <person name="Bayramov B."/>
            <person name="Abdulazimova A."/>
            <person name="Shahmuradov I."/>
        </authorList>
    </citation>
    <scope>NUCLEOTIDE SEQUENCE [LARGE SCALE GENOMIC DNA]</scope>
    <source>
        <strain evidence="7">AG2017</strain>
        <strain evidence="9">cv. AG2017</strain>
        <tissue evidence="7">Leaf</tissue>
    </source>
</reference>
<keyword evidence="1" id="KW-0479">Metal-binding</keyword>
<dbReference type="Proteomes" id="UP000197138">
    <property type="component" value="Unassembled WGS sequence"/>
</dbReference>
<name>A0A218W3K7_PUNGR</name>
<evidence type="ECO:0000313" key="7">
    <source>
        <dbReference type="EMBL" id="PKI74203.1"/>
    </source>
</evidence>
<evidence type="ECO:0000256" key="3">
    <source>
        <dbReference type="ARBA" id="ARBA00022833"/>
    </source>
</evidence>
<keyword evidence="3" id="KW-0862">Zinc</keyword>
<dbReference type="GO" id="GO:0006511">
    <property type="term" value="P:ubiquitin-dependent protein catabolic process"/>
    <property type="evidence" value="ECO:0007669"/>
    <property type="project" value="TreeGrafter"/>
</dbReference>
<dbReference type="SUPFAM" id="SSF57850">
    <property type="entry name" value="RING/U-box"/>
    <property type="match status" value="1"/>
</dbReference>
<dbReference type="Pfam" id="PF13639">
    <property type="entry name" value="zf-RING_2"/>
    <property type="match status" value="1"/>
</dbReference>
<dbReference type="GO" id="GO:0005634">
    <property type="term" value="C:nucleus"/>
    <property type="evidence" value="ECO:0007669"/>
    <property type="project" value="TreeGrafter"/>
</dbReference>
<dbReference type="AlphaFoldDB" id="A0A218W3K7"/>
<dbReference type="PROSITE" id="PS50089">
    <property type="entry name" value="ZF_RING_2"/>
    <property type="match status" value="1"/>
</dbReference>
<dbReference type="InterPro" id="IPR001841">
    <property type="entry name" value="Znf_RING"/>
</dbReference>
<evidence type="ECO:0000256" key="1">
    <source>
        <dbReference type="ARBA" id="ARBA00022723"/>
    </source>
</evidence>
<dbReference type="SMART" id="SM00184">
    <property type="entry name" value="RING"/>
    <property type="match status" value="1"/>
</dbReference>
<dbReference type="GeneID" id="116213167"/>
<dbReference type="InterPro" id="IPR051834">
    <property type="entry name" value="RING_finger_E3_ligase"/>
</dbReference>
<feature type="domain" description="RING-type" evidence="5">
    <location>
        <begin position="196"/>
        <end position="243"/>
    </location>
</feature>
<evidence type="ECO:0000259" key="5">
    <source>
        <dbReference type="PROSITE" id="PS50089"/>
    </source>
</evidence>
<accession>A0A218W3K7</accession>
<dbReference type="GO" id="GO:0008270">
    <property type="term" value="F:zinc ion binding"/>
    <property type="evidence" value="ECO:0007669"/>
    <property type="project" value="UniProtKB-KW"/>
</dbReference>
<evidence type="ECO:0000313" key="6">
    <source>
        <dbReference type="EMBL" id="OWM67427.1"/>
    </source>
</evidence>
<evidence type="ECO:0000256" key="2">
    <source>
        <dbReference type="ARBA" id="ARBA00022771"/>
    </source>
</evidence>
<comment type="caution">
    <text evidence="6">The sequence shown here is derived from an EMBL/GenBank/DDBJ whole genome shotgun (WGS) entry which is preliminary data.</text>
</comment>
<dbReference type="EMBL" id="MTKT01005396">
    <property type="protein sequence ID" value="OWM67427.1"/>
    <property type="molecule type" value="Genomic_DNA"/>
</dbReference>
<dbReference type="GO" id="GO:0061630">
    <property type="term" value="F:ubiquitin protein ligase activity"/>
    <property type="evidence" value="ECO:0007669"/>
    <property type="project" value="TreeGrafter"/>
</dbReference>